<dbReference type="EMBL" id="JAYKBV010000013">
    <property type="protein sequence ID" value="MEB3040936.1"/>
    <property type="molecule type" value="Genomic_DNA"/>
</dbReference>
<name>A0ABU5YAH4_9FLAO</name>
<dbReference type="RefSeq" id="WP_314286876.1">
    <property type="nucleotide sequence ID" value="NZ_CAURLY010000001.1"/>
</dbReference>
<organism evidence="1 2">
    <name type="scientific">Capnocytophaga gingivalis</name>
    <dbReference type="NCBI Taxonomy" id="1017"/>
    <lineage>
        <taxon>Bacteria</taxon>
        <taxon>Pseudomonadati</taxon>
        <taxon>Bacteroidota</taxon>
        <taxon>Flavobacteriia</taxon>
        <taxon>Flavobacteriales</taxon>
        <taxon>Flavobacteriaceae</taxon>
        <taxon>Capnocytophaga</taxon>
    </lineage>
</organism>
<gene>
    <name evidence="1" type="ORF">VJJ49_09595</name>
</gene>
<protein>
    <submittedName>
        <fullName evidence="1">Uncharacterized protein</fullName>
    </submittedName>
</protein>
<sequence>MRIIIVIFLLVSVRLWGQPGGGGGLRVLNVYDEHKQPIDVEQLKIKLLKLDSVANIVAEYDVPSEDDFYEGRDGKKMIALPASNHFSKTQGLVITYKNETYRIDFENVIGMNGGGYVAKIDSLVLFKPYILSKRSYDHPSHNRDEFKKYYLLDDIARKYMPWGVTPETYKRLSAIDLMYDSPEYAYNRKPKPWMESFKQLYADYRDSNTHSKEEYADYLKRIDEMISKYGDLKPFTALKMRFLYEGAYYKEFISYYEKKPAEYSDFSKEAMRAYCYIKEYDKGIALAKQRASEEKEKFKKYTMEYDYILYSLGWLFIKSYYKNESIKNELKSFVRRIEWVKNINTGHSSAILKNFEGLKLYDHYRRKKKLTDKEKALKECIEGNLVMIFEKGYTWCDCFKDCFKD</sequence>
<proteinExistence type="predicted"/>
<dbReference type="Proteomes" id="UP001324270">
    <property type="component" value="Unassembled WGS sequence"/>
</dbReference>
<comment type="caution">
    <text evidence="1">The sequence shown here is derived from an EMBL/GenBank/DDBJ whole genome shotgun (WGS) entry which is preliminary data.</text>
</comment>
<reference evidence="1 2" key="1">
    <citation type="submission" date="2023-12" db="EMBL/GenBank/DDBJ databases">
        <title>Genomic sequences of Capnocytophaga and Parvimonas strains.</title>
        <authorList>
            <person name="Watt R.M."/>
            <person name="Wang M."/>
            <person name="Yang T."/>
            <person name="Tong W.M."/>
        </authorList>
    </citation>
    <scope>NUCLEOTIDE SEQUENCE [LARGE SCALE GENOMIC DNA]</scope>
    <source>
        <strain evidence="1 2">CCUG 13156</strain>
    </source>
</reference>
<evidence type="ECO:0000313" key="2">
    <source>
        <dbReference type="Proteomes" id="UP001324270"/>
    </source>
</evidence>
<evidence type="ECO:0000313" key="1">
    <source>
        <dbReference type="EMBL" id="MEB3040936.1"/>
    </source>
</evidence>
<accession>A0ABU5YAH4</accession>
<keyword evidence="2" id="KW-1185">Reference proteome</keyword>